<reference evidence="2" key="3">
    <citation type="submission" date="2025-09" db="UniProtKB">
        <authorList>
            <consortium name="Ensembl"/>
        </authorList>
    </citation>
    <scope>IDENTIFICATION</scope>
</reference>
<sequence>DNIGVEFSYQCYREKDPEGCQRLSTTQVLKHNCEMNKHGEGFYKLGAYYVQGKGEVADNLKMAYSCFMTAYSSGGKKSVDACQNAGPDSGVLIQHFEQKCNGSLDQSKTLHIHCCHLVAKI</sequence>
<dbReference type="PANTHER" id="PTHR13891:SF1">
    <property type="entry name" value="CYTOCHROME C OXIDASE ASSEMBLY FACTOR 7"/>
    <property type="match status" value="1"/>
</dbReference>
<evidence type="ECO:0000313" key="3">
    <source>
        <dbReference type="Proteomes" id="UP000314982"/>
    </source>
</evidence>
<comment type="similarity">
    <text evidence="1">Belongs to the hcp beta-lactamase family.</text>
</comment>
<dbReference type="AlphaFoldDB" id="A0A4W5K3Q3"/>
<accession>A0A4W5K3Q3</accession>
<dbReference type="GeneTree" id="ENSGT00390000004835"/>
<organism evidence="2 3">
    <name type="scientific">Hucho hucho</name>
    <name type="common">huchen</name>
    <dbReference type="NCBI Taxonomy" id="62062"/>
    <lineage>
        <taxon>Eukaryota</taxon>
        <taxon>Metazoa</taxon>
        <taxon>Chordata</taxon>
        <taxon>Craniata</taxon>
        <taxon>Vertebrata</taxon>
        <taxon>Euteleostomi</taxon>
        <taxon>Actinopterygii</taxon>
        <taxon>Neopterygii</taxon>
        <taxon>Teleostei</taxon>
        <taxon>Protacanthopterygii</taxon>
        <taxon>Salmoniformes</taxon>
        <taxon>Salmonidae</taxon>
        <taxon>Salmoninae</taxon>
        <taxon>Hucho</taxon>
    </lineage>
</organism>
<evidence type="ECO:0000256" key="1">
    <source>
        <dbReference type="RuleBase" id="RU366075"/>
    </source>
</evidence>
<reference evidence="3" key="1">
    <citation type="submission" date="2018-06" db="EMBL/GenBank/DDBJ databases">
        <title>Genome assembly of Danube salmon.</title>
        <authorList>
            <person name="Macqueen D.J."/>
            <person name="Gundappa M.K."/>
        </authorList>
    </citation>
    <scope>NUCLEOTIDE SEQUENCE [LARGE SCALE GENOMIC DNA]</scope>
</reference>
<dbReference type="Ensembl" id="ENSHHUT00000005250.1">
    <property type="protein sequence ID" value="ENSHHUP00000005085.1"/>
    <property type="gene ID" value="ENSHHUG00000003072.1"/>
</dbReference>
<keyword evidence="3" id="KW-1185">Reference proteome</keyword>
<comment type="subcellular location">
    <subcellularLocation>
        <location evidence="1">Mitochondrion intermembrane space</location>
    </subcellularLocation>
</comment>
<protein>
    <recommendedName>
        <fullName evidence="1">Cytochrome c oxidase assembly factor 7</fullName>
    </recommendedName>
</protein>
<dbReference type="GO" id="GO:0005758">
    <property type="term" value="C:mitochondrial intermembrane space"/>
    <property type="evidence" value="ECO:0007669"/>
    <property type="project" value="UniProtKB-SubCell"/>
</dbReference>
<proteinExistence type="inferred from homology"/>
<comment type="function">
    <text evidence="1">Required for assembly of mitochondrial respiratory chain complexes.</text>
</comment>
<dbReference type="PANTHER" id="PTHR13891">
    <property type="entry name" value="CYTOCHROME C OXIDASE ASSEMBLY FACTOR 7"/>
    <property type="match status" value="1"/>
</dbReference>
<dbReference type="InterPro" id="IPR040239">
    <property type="entry name" value="HcpB-like"/>
</dbReference>
<name>A0A4W5K3Q3_9TELE</name>
<reference evidence="2" key="2">
    <citation type="submission" date="2025-08" db="UniProtKB">
        <authorList>
            <consortium name="Ensembl"/>
        </authorList>
    </citation>
    <scope>IDENTIFICATION</scope>
</reference>
<dbReference type="Proteomes" id="UP000314982">
    <property type="component" value="Unassembled WGS sequence"/>
</dbReference>
<evidence type="ECO:0000313" key="2">
    <source>
        <dbReference type="Ensembl" id="ENSHHUP00000005085.1"/>
    </source>
</evidence>